<evidence type="ECO:0000256" key="1">
    <source>
        <dbReference type="ARBA" id="ARBA00022598"/>
    </source>
</evidence>
<dbReference type="HAMAP" id="MF_01161">
    <property type="entry name" value="tRNA_Ile_lys_synt"/>
    <property type="match status" value="1"/>
</dbReference>
<accession>A0A0X8JJS7</accession>
<proteinExistence type="inferred from homology"/>
<keyword evidence="3 6" id="KW-0547">Nucleotide-binding</keyword>
<protein>
    <recommendedName>
        <fullName evidence="6">tRNA(Ile)-lysidine synthase</fullName>
        <ecNumber evidence="6">6.3.4.19</ecNumber>
    </recommendedName>
    <alternativeName>
        <fullName evidence="6">tRNA(Ile)-2-lysyl-cytidine synthase</fullName>
    </alternativeName>
    <alternativeName>
        <fullName evidence="6">tRNA(Ile)-lysidine synthetase</fullName>
    </alternativeName>
</protein>
<comment type="function">
    <text evidence="6">Ligates lysine onto the cytidine present at position 34 of the AUA codon-specific tRNA(Ile) that contains the anticodon CAU, in an ATP-dependent manner. Cytidine is converted to lysidine, thus changing the amino acid specificity of the tRNA from methionine to isoleucine.</text>
</comment>
<dbReference type="GO" id="GO:0006400">
    <property type="term" value="P:tRNA modification"/>
    <property type="evidence" value="ECO:0007669"/>
    <property type="project" value="UniProtKB-UniRule"/>
</dbReference>
<comment type="subcellular location">
    <subcellularLocation>
        <location evidence="6">Cytoplasm</location>
    </subcellularLocation>
</comment>
<evidence type="ECO:0000256" key="6">
    <source>
        <dbReference type="HAMAP-Rule" id="MF_01161"/>
    </source>
</evidence>
<keyword evidence="4 6" id="KW-0067">ATP-binding</keyword>
<organism evidence="8 9">
    <name type="scientific">Desulfovibrio fairfieldensis</name>
    <dbReference type="NCBI Taxonomy" id="44742"/>
    <lineage>
        <taxon>Bacteria</taxon>
        <taxon>Pseudomonadati</taxon>
        <taxon>Thermodesulfobacteriota</taxon>
        <taxon>Desulfovibrionia</taxon>
        <taxon>Desulfovibrionales</taxon>
        <taxon>Desulfovibrionaceae</taxon>
        <taxon>Desulfovibrio</taxon>
    </lineage>
</organism>
<dbReference type="GO" id="GO:0032267">
    <property type="term" value="F:tRNA(Ile)-lysidine synthase activity"/>
    <property type="evidence" value="ECO:0007669"/>
    <property type="project" value="UniProtKB-EC"/>
</dbReference>
<keyword evidence="2 6" id="KW-0819">tRNA processing</keyword>
<dbReference type="AlphaFoldDB" id="A0A0X8JJS7"/>
<reference evidence="9" key="1">
    <citation type="submission" date="2016-02" db="EMBL/GenBank/DDBJ databases">
        <authorList>
            <person name="Holder M.E."/>
            <person name="Ajami N.J."/>
            <person name="Petrosino J.F."/>
        </authorList>
    </citation>
    <scope>NUCLEOTIDE SEQUENCE [LARGE SCALE GENOMIC DNA]</scope>
    <source>
        <strain evidence="9">CCUG 45958</strain>
    </source>
</reference>
<evidence type="ECO:0000259" key="7">
    <source>
        <dbReference type="Pfam" id="PF01171"/>
    </source>
</evidence>
<evidence type="ECO:0000256" key="2">
    <source>
        <dbReference type="ARBA" id="ARBA00022694"/>
    </source>
</evidence>
<dbReference type="EC" id="6.3.4.19" evidence="6"/>
<feature type="domain" description="tRNA(Ile)-lysidine/2-thiocytidine synthase N-terminal" evidence="7">
    <location>
        <begin position="37"/>
        <end position="218"/>
    </location>
</feature>
<dbReference type="InterPro" id="IPR011063">
    <property type="entry name" value="TilS/TtcA_N"/>
</dbReference>
<name>A0A0X8JJS7_9BACT</name>
<comment type="catalytic activity">
    <reaction evidence="5 6">
        <text>cytidine(34) in tRNA(Ile2) + L-lysine + ATP = lysidine(34) in tRNA(Ile2) + AMP + diphosphate + H(+)</text>
        <dbReference type="Rhea" id="RHEA:43744"/>
        <dbReference type="Rhea" id="RHEA-COMP:10625"/>
        <dbReference type="Rhea" id="RHEA-COMP:10670"/>
        <dbReference type="ChEBI" id="CHEBI:15378"/>
        <dbReference type="ChEBI" id="CHEBI:30616"/>
        <dbReference type="ChEBI" id="CHEBI:32551"/>
        <dbReference type="ChEBI" id="CHEBI:33019"/>
        <dbReference type="ChEBI" id="CHEBI:82748"/>
        <dbReference type="ChEBI" id="CHEBI:83665"/>
        <dbReference type="ChEBI" id="CHEBI:456215"/>
        <dbReference type="EC" id="6.3.4.19"/>
    </reaction>
</comment>
<dbReference type="KEGG" id="dfi:AXF13_05815"/>
<feature type="binding site" evidence="6">
    <location>
        <begin position="42"/>
        <end position="47"/>
    </location>
    <ligand>
        <name>ATP</name>
        <dbReference type="ChEBI" id="CHEBI:30616"/>
    </ligand>
</feature>
<dbReference type="SUPFAM" id="SSF52402">
    <property type="entry name" value="Adenine nucleotide alpha hydrolases-like"/>
    <property type="match status" value="1"/>
</dbReference>
<evidence type="ECO:0000313" key="9">
    <source>
        <dbReference type="Proteomes" id="UP000069241"/>
    </source>
</evidence>
<keyword evidence="1 6" id="KW-0436">Ligase</keyword>
<dbReference type="STRING" id="44742.AXF13_05815"/>
<gene>
    <name evidence="6" type="primary">tilS</name>
    <name evidence="8" type="ORF">AXF13_05815</name>
</gene>
<dbReference type="RefSeq" id="WP_062252014.1">
    <property type="nucleotide sequence ID" value="NZ_CP014229.1"/>
</dbReference>
<sequence length="366" mass="40485">MNSLPELRSLLPASARLCLAVERFCLRRLKLPRGTRLVLALSGGADSTALACILRILSPRLRLDLFALTVNHGLRPEADADARCARDLCARLGIPCVQRHADVTGLAAGKGWGLEEAGRHARYALLEEERRARQADFVALGHHNEDLSEDVLLRLTRGTGWPALGGMAARDDTRRLLRPLLFTWPQALRELLRQCGIAWREDASNDSPAFTRNRLRHNVLPLLRAENPSLDRSMAALWQLAQWDADYWEKTLSEALAAHPWQEEEHDGRPCLILPRALLAALHPAARLRLYLKVVRLLLGRATGDSGGQARSRTLLDLDAALREGRGNTRFQLPGGIEAGLKGGAMRFSRTLVSHEVGSLNAQGKI</sequence>
<dbReference type="GO" id="GO:0005737">
    <property type="term" value="C:cytoplasm"/>
    <property type="evidence" value="ECO:0007669"/>
    <property type="project" value="UniProtKB-SubCell"/>
</dbReference>
<dbReference type="Gene3D" id="3.40.50.620">
    <property type="entry name" value="HUPs"/>
    <property type="match status" value="1"/>
</dbReference>
<dbReference type="PANTHER" id="PTHR43033:SF1">
    <property type="entry name" value="TRNA(ILE)-LYSIDINE SYNTHASE-RELATED"/>
    <property type="match status" value="1"/>
</dbReference>
<dbReference type="InterPro" id="IPR014729">
    <property type="entry name" value="Rossmann-like_a/b/a_fold"/>
</dbReference>
<dbReference type="Pfam" id="PF01171">
    <property type="entry name" value="ATP_bind_3"/>
    <property type="match status" value="1"/>
</dbReference>
<dbReference type="InterPro" id="IPR012094">
    <property type="entry name" value="tRNA_Ile_lys_synt"/>
</dbReference>
<keyword evidence="9" id="KW-1185">Reference proteome</keyword>
<dbReference type="CDD" id="cd01992">
    <property type="entry name" value="TilS_N"/>
    <property type="match status" value="1"/>
</dbReference>
<evidence type="ECO:0000313" key="8">
    <source>
        <dbReference type="EMBL" id="AMD89668.1"/>
    </source>
</evidence>
<dbReference type="InterPro" id="IPR012795">
    <property type="entry name" value="tRNA_Ile_lys_synt_N"/>
</dbReference>
<dbReference type="NCBIfam" id="TIGR02432">
    <property type="entry name" value="lysidine_TilS_N"/>
    <property type="match status" value="1"/>
</dbReference>
<comment type="domain">
    <text evidence="6">The N-terminal region contains the highly conserved SGGXDS motif, predicted to be a P-loop motif involved in ATP binding.</text>
</comment>
<keyword evidence="6" id="KW-0963">Cytoplasm</keyword>
<dbReference type="SUPFAM" id="SSF82829">
    <property type="entry name" value="MesJ substrate recognition domain-like"/>
    <property type="match status" value="1"/>
</dbReference>
<dbReference type="PANTHER" id="PTHR43033">
    <property type="entry name" value="TRNA(ILE)-LYSIDINE SYNTHASE-RELATED"/>
    <property type="match status" value="1"/>
</dbReference>
<evidence type="ECO:0000256" key="4">
    <source>
        <dbReference type="ARBA" id="ARBA00022840"/>
    </source>
</evidence>
<evidence type="ECO:0000256" key="5">
    <source>
        <dbReference type="ARBA" id="ARBA00048539"/>
    </source>
</evidence>
<dbReference type="Proteomes" id="UP000069241">
    <property type="component" value="Chromosome"/>
</dbReference>
<evidence type="ECO:0000256" key="3">
    <source>
        <dbReference type="ARBA" id="ARBA00022741"/>
    </source>
</evidence>
<comment type="similarity">
    <text evidence="6">Belongs to the tRNA(Ile)-lysidine synthase family.</text>
</comment>
<dbReference type="GO" id="GO:0005524">
    <property type="term" value="F:ATP binding"/>
    <property type="evidence" value="ECO:0007669"/>
    <property type="project" value="UniProtKB-UniRule"/>
</dbReference>
<dbReference type="EMBL" id="CP014229">
    <property type="protein sequence ID" value="AMD89668.1"/>
    <property type="molecule type" value="Genomic_DNA"/>
</dbReference>